<evidence type="ECO:0000313" key="2">
    <source>
        <dbReference type="EMBL" id="KAJ8419989.1"/>
    </source>
</evidence>
<comment type="caution">
    <text evidence="2">The sequence shown here is derived from an EMBL/GenBank/DDBJ whole genome shotgun (WGS) entry which is preliminary data.</text>
</comment>
<evidence type="ECO:0000313" key="3">
    <source>
        <dbReference type="Proteomes" id="UP001153076"/>
    </source>
</evidence>
<reference evidence="2" key="1">
    <citation type="submission" date="2022-04" db="EMBL/GenBank/DDBJ databases">
        <title>Carnegiea gigantea Genome sequencing and assembly v2.</title>
        <authorList>
            <person name="Copetti D."/>
            <person name="Sanderson M.J."/>
            <person name="Burquez A."/>
            <person name="Wojciechowski M.F."/>
        </authorList>
    </citation>
    <scope>NUCLEOTIDE SEQUENCE</scope>
    <source>
        <strain evidence="2">SGP5-SGP5p</strain>
        <tissue evidence="2">Aerial part</tissue>
    </source>
</reference>
<feature type="region of interest" description="Disordered" evidence="1">
    <location>
        <begin position="68"/>
        <end position="131"/>
    </location>
</feature>
<dbReference type="AlphaFoldDB" id="A0A9Q1JFP2"/>
<feature type="compositionally biased region" description="Low complexity" evidence="1">
    <location>
        <begin position="68"/>
        <end position="86"/>
    </location>
</feature>
<proteinExistence type="predicted"/>
<organism evidence="2 3">
    <name type="scientific">Carnegiea gigantea</name>
    <dbReference type="NCBI Taxonomy" id="171969"/>
    <lineage>
        <taxon>Eukaryota</taxon>
        <taxon>Viridiplantae</taxon>
        <taxon>Streptophyta</taxon>
        <taxon>Embryophyta</taxon>
        <taxon>Tracheophyta</taxon>
        <taxon>Spermatophyta</taxon>
        <taxon>Magnoliopsida</taxon>
        <taxon>eudicotyledons</taxon>
        <taxon>Gunneridae</taxon>
        <taxon>Pentapetalae</taxon>
        <taxon>Caryophyllales</taxon>
        <taxon>Cactineae</taxon>
        <taxon>Cactaceae</taxon>
        <taxon>Cactoideae</taxon>
        <taxon>Echinocereeae</taxon>
        <taxon>Carnegiea</taxon>
    </lineage>
</organism>
<accession>A0A9Q1JFP2</accession>
<protein>
    <submittedName>
        <fullName evidence="2">Uncharacterized protein</fullName>
    </submittedName>
</protein>
<evidence type="ECO:0000256" key="1">
    <source>
        <dbReference type="SAM" id="MobiDB-lite"/>
    </source>
</evidence>
<feature type="compositionally biased region" description="Basic and acidic residues" evidence="1">
    <location>
        <begin position="88"/>
        <end position="98"/>
    </location>
</feature>
<gene>
    <name evidence="2" type="ORF">Cgig2_002069</name>
</gene>
<dbReference type="Proteomes" id="UP001153076">
    <property type="component" value="Unassembled WGS sequence"/>
</dbReference>
<keyword evidence="3" id="KW-1185">Reference proteome</keyword>
<feature type="region of interest" description="Disordered" evidence="1">
    <location>
        <begin position="172"/>
        <end position="203"/>
    </location>
</feature>
<name>A0A9Q1JFP2_9CARY</name>
<dbReference type="EMBL" id="JAKOGI010004045">
    <property type="protein sequence ID" value="KAJ8419989.1"/>
    <property type="molecule type" value="Genomic_DNA"/>
</dbReference>
<feature type="compositionally biased region" description="Polar residues" evidence="1">
    <location>
        <begin position="111"/>
        <end position="123"/>
    </location>
</feature>
<sequence>MQESKTKSKTTSTIDRRVQIIIEGWQARKGDYDMTKQKIKTRKGYTSGNPSLSLLPLSAAPWPSLSGVPASSSRGFISSSSRSSLSTKGERNIKGGERRIRKKRREEEGTLHTSIVATSSSNPRGPGPRTWSSPRPTYIWLLDQLPESSSGVPECQLRLLLWPEKRPTEPLAYRLPPGSLGSDHPPTGPRTVEERTTLCSRHS</sequence>